<dbReference type="SUPFAM" id="SSF50882">
    <property type="entry name" value="beta-Barrel protease inhibitors"/>
    <property type="match status" value="1"/>
</dbReference>
<evidence type="ECO:0000313" key="5">
    <source>
        <dbReference type="EMBL" id="MDQ0468202.1"/>
    </source>
</evidence>
<accession>A0ABU0J1S9</accession>
<protein>
    <recommendedName>
        <fullName evidence="4">Alkaline proteinase inhibitor/ Outer membrane lipoprotein Omp19 domain-containing protein</fullName>
    </recommendedName>
</protein>
<evidence type="ECO:0000256" key="1">
    <source>
        <dbReference type="ARBA" id="ARBA00022729"/>
    </source>
</evidence>
<gene>
    <name evidence="5" type="ORF">QO011_001197</name>
</gene>
<proteinExistence type="predicted"/>
<organism evidence="5 6">
    <name type="scientific">Labrys wisconsinensis</name>
    <dbReference type="NCBI Taxonomy" id="425677"/>
    <lineage>
        <taxon>Bacteria</taxon>
        <taxon>Pseudomonadati</taxon>
        <taxon>Pseudomonadota</taxon>
        <taxon>Alphaproteobacteria</taxon>
        <taxon>Hyphomicrobiales</taxon>
        <taxon>Xanthobacteraceae</taxon>
        <taxon>Labrys</taxon>
    </lineage>
</organism>
<dbReference type="RefSeq" id="WP_307268959.1">
    <property type="nucleotide sequence ID" value="NZ_JAUSVX010000001.1"/>
</dbReference>
<evidence type="ECO:0000313" key="6">
    <source>
        <dbReference type="Proteomes" id="UP001242480"/>
    </source>
</evidence>
<evidence type="ECO:0000256" key="2">
    <source>
        <dbReference type="SAM" id="MobiDB-lite"/>
    </source>
</evidence>
<dbReference type="PROSITE" id="PS51257">
    <property type="entry name" value="PROKAR_LIPOPROTEIN"/>
    <property type="match status" value="1"/>
</dbReference>
<dbReference type="EMBL" id="JAUSVX010000001">
    <property type="protein sequence ID" value="MDQ0468202.1"/>
    <property type="molecule type" value="Genomic_DNA"/>
</dbReference>
<dbReference type="InterPro" id="IPR021140">
    <property type="entry name" value="Inh/Omp19"/>
</dbReference>
<name>A0ABU0J1S9_9HYPH</name>
<feature type="region of interest" description="Disordered" evidence="2">
    <location>
        <begin position="67"/>
        <end position="131"/>
    </location>
</feature>
<evidence type="ECO:0000256" key="3">
    <source>
        <dbReference type="SAM" id="SignalP"/>
    </source>
</evidence>
<feature type="compositionally biased region" description="Pro residues" evidence="2">
    <location>
        <begin position="88"/>
        <end position="99"/>
    </location>
</feature>
<sequence>MTQRPAGGSRQARRPRPGAALCLLVPAALALAGCESTSRFDGGLFGSRPAPVAAARPIEPEPAIAAPTAPVTSEALPPVTGSVDPNAPGAPLPGSPPPGGSQVATLPDAAAPPAGAPSSPAPAPTPTRPSARAMVGTWKISDAARGSCAIALTQQTLLDLYRASPSGCQASSLAKVNAWQQRGQEIVLLESGGRTAVRLFPKGDGTYEGAATTSGAIIRMSR</sequence>
<evidence type="ECO:0000259" key="4">
    <source>
        <dbReference type="Pfam" id="PF02974"/>
    </source>
</evidence>
<dbReference type="Gene3D" id="2.40.128.10">
    <property type="match status" value="1"/>
</dbReference>
<dbReference type="Proteomes" id="UP001242480">
    <property type="component" value="Unassembled WGS sequence"/>
</dbReference>
<keyword evidence="6" id="KW-1185">Reference proteome</keyword>
<dbReference type="Pfam" id="PF02974">
    <property type="entry name" value="Inh"/>
    <property type="match status" value="1"/>
</dbReference>
<feature type="chain" id="PRO_5046038620" description="Alkaline proteinase inhibitor/ Outer membrane lipoprotein Omp19 domain-containing protein" evidence="3">
    <location>
        <begin position="33"/>
        <end position="222"/>
    </location>
</feature>
<feature type="compositionally biased region" description="Low complexity" evidence="2">
    <location>
        <begin position="100"/>
        <end position="118"/>
    </location>
</feature>
<feature type="signal peptide" evidence="3">
    <location>
        <begin position="1"/>
        <end position="32"/>
    </location>
</feature>
<feature type="domain" description="Alkaline proteinase inhibitor/ Outer membrane lipoprotein Omp19" evidence="4">
    <location>
        <begin position="129"/>
        <end position="222"/>
    </location>
</feature>
<reference evidence="5 6" key="1">
    <citation type="submission" date="2023-07" db="EMBL/GenBank/DDBJ databases">
        <title>Genomic Encyclopedia of Type Strains, Phase IV (KMG-IV): sequencing the most valuable type-strain genomes for metagenomic binning, comparative biology and taxonomic classification.</title>
        <authorList>
            <person name="Goeker M."/>
        </authorList>
    </citation>
    <scope>NUCLEOTIDE SEQUENCE [LARGE SCALE GENOMIC DNA]</scope>
    <source>
        <strain evidence="5 6">DSM 19619</strain>
    </source>
</reference>
<dbReference type="InterPro" id="IPR016085">
    <property type="entry name" value="Protease_inh_B-barrel_dom"/>
</dbReference>
<keyword evidence="1 3" id="KW-0732">Signal</keyword>
<comment type="caution">
    <text evidence="5">The sequence shown here is derived from an EMBL/GenBank/DDBJ whole genome shotgun (WGS) entry which is preliminary data.</text>
</comment>